<evidence type="ECO:0000313" key="2">
    <source>
        <dbReference type="EMBL" id="CAG9327881.1"/>
    </source>
</evidence>
<accession>A0AAU9JNL3</accession>
<feature type="compositionally biased region" description="Basic and acidic residues" evidence="1">
    <location>
        <begin position="45"/>
        <end position="60"/>
    </location>
</feature>
<proteinExistence type="predicted"/>
<dbReference type="EMBL" id="CAJZBQ010000044">
    <property type="protein sequence ID" value="CAG9327881.1"/>
    <property type="molecule type" value="Genomic_DNA"/>
</dbReference>
<reference evidence="2" key="1">
    <citation type="submission" date="2021-09" db="EMBL/GenBank/DDBJ databases">
        <authorList>
            <consortium name="AG Swart"/>
            <person name="Singh M."/>
            <person name="Singh A."/>
            <person name="Seah K."/>
            <person name="Emmerich C."/>
        </authorList>
    </citation>
    <scope>NUCLEOTIDE SEQUENCE</scope>
    <source>
        <strain evidence="2">ATCC30299</strain>
    </source>
</reference>
<evidence type="ECO:0000256" key="1">
    <source>
        <dbReference type="SAM" id="MobiDB-lite"/>
    </source>
</evidence>
<gene>
    <name evidence="2" type="ORF">BSTOLATCC_MIC44503</name>
</gene>
<feature type="region of interest" description="Disordered" evidence="1">
    <location>
        <begin position="38"/>
        <end position="60"/>
    </location>
</feature>
<evidence type="ECO:0000313" key="3">
    <source>
        <dbReference type="Proteomes" id="UP001162131"/>
    </source>
</evidence>
<name>A0AAU9JNL3_9CILI</name>
<protein>
    <submittedName>
        <fullName evidence="2">Uncharacterized protein</fullName>
    </submittedName>
</protein>
<keyword evidence="3" id="KW-1185">Reference proteome</keyword>
<dbReference type="AlphaFoldDB" id="A0AAU9JNL3"/>
<organism evidence="2 3">
    <name type="scientific">Blepharisma stoltei</name>
    <dbReference type="NCBI Taxonomy" id="1481888"/>
    <lineage>
        <taxon>Eukaryota</taxon>
        <taxon>Sar</taxon>
        <taxon>Alveolata</taxon>
        <taxon>Ciliophora</taxon>
        <taxon>Postciliodesmatophora</taxon>
        <taxon>Heterotrichea</taxon>
        <taxon>Heterotrichida</taxon>
        <taxon>Blepharismidae</taxon>
        <taxon>Blepharisma</taxon>
    </lineage>
</organism>
<sequence length="97" mass="11578">MAKYKGKEYRGSKFEKILELAAKQGVEAWEIDPNEIYSDDESKEEETINEAKEHEEEKTKFLQEEITKEELETLKVRREMIGAMLKDVEEQEKYKPY</sequence>
<comment type="caution">
    <text evidence="2">The sequence shown here is derived from an EMBL/GenBank/DDBJ whole genome shotgun (WGS) entry which is preliminary data.</text>
</comment>
<dbReference type="Proteomes" id="UP001162131">
    <property type="component" value="Unassembled WGS sequence"/>
</dbReference>